<dbReference type="SUPFAM" id="SSF53448">
    <property type="entry name" value="Nucleotide-diphospho-sugar transferases"/>
    <property type="match status" value="1"/>
</dbReference>
<dbReference type="AlphaFoldDB" id="A0A6N8SHQ3"/>
<dbReference type="PANTHER" id="PTHR43646:SF2">
    <property type="entry name" value="GLYCOSYLTRANSFERASE 2-LIKE DOMAIN-CONTAINING PROTEIN"/>
    <property type="match status" value="1"/>
</dbReference>
<keyword evidence="3" id="KW-0328">Glycosyltransferase</keyword>
<keyword evidence="8" id="KW-1185">Reference proteome</keyword>
<evidence type="ECO:0000313" key="7">
    <source>
        <dbReference type="EMBL" id="MXN46290.1"/>
    </source>
</evidence>
<dbReference type="PANTHER" id="PTHR43646">
    <property type="entry name" value="GLYCOSYLTRANSFERASE"/>
    <property type="match status" value="1"/>
</dbReference>
<gene>
    <name evidence="7" type="ORF">GR138_13930</name>
</gene>
<reference evidence="7 8" key="1">
    <citation type="submission" date="2019-12" db="EMBL/GenBank/DDBJ databases">
        <title>Shinella kummerowiae sp. nov., a symbiotic bacterium isolated from root nodules of the herbal legume Kummerowia stipulacea.</title>
        <authorList>
            <person name="Gao J."/>
        </authorList>
    </citation>
    <scope>NUCLEOTIDE SEQUENCE [LARGE SCALE GENOMIC DNA]</scope>
    <source>
        <strain evidence="7 8">CCBAU 25048</strain>
    </source>
</reference>
<dbReference type="InterPro" id="IPR001173">
    <property type="entry name" value="Glyco_trans_2-like"/>
</dbReference>
<evidence type="ECO:0000256" key="2">
    <source>
        <dbReference type="ARBA" id="ARBA00022475"/>
    </source>
</evidence>
<dbReference type="GO" id="GO:0005886">
    <property type="term" value="C:plasma membrane"/>
    <property type="evidence" value="ECO:0007669"/>
    <property type="project" value="UniProtKB-SubCell"/>
</dbReference>
<evidence type="ECO:0000256" key="1">
    <source>
        <dbReference type="ARBA" id="ARBA00004236"/>
    </source>
</evidence>
<proteinExistence type="predicted"/>
<dbReference type="InterPro" id="IPR029044">
    <property type="entry name" value="Nucleotide-diphossugar_trans"/>
</dbReference>
<evidence type="ECO:0000256" key="3">
    <source>
        <dbReference type="ARBA" id="ARBA00022676"/>
    </source>
</evidence>
<protein>
    <submittedName>
        <fullName evidence="7">Glycosyltransferase</fullName>
    </submittedName>
</protein>
<keyword evidence="2" id="KW-1003">Cell membrane</keyword>
<dbReference type="Proteomes" id="UP000435802">
    <property type="component" value="Unassembled WGS sequence"/>
</dbReference>
<dbReference type="EMBL" id="WUMK01000005">
    <property type="protein sequence ID" value="MXN46290.1"/>
    <property type="molecule type" value="Genomic_DNA"/>
</dbReference>
<organism evidence="7 8">
    <name type="scientific">Shinella kummerowiae</name>
    <dbReference type="NCBI Taxonomy" id="417745"/>
    <lineage>
        <taxon>Bacteria</taxon>
        <taxon>Pseudomonadati</taxon>
        <taxon>Pseudomonadota</taxon>
        <taxon>Alphaproteobacteria</taxon>
        <taxon>Hyphomicrobiales</taxon>
        <taxon>Rhizobiaceae</taxon>
        <taxon>Shinella</taxon>
    </lineage>
</organism>
<keyword evidence="4 7" id="KW-0808">Transferase</keyword>
<feature type="domain" description="Glycosyltransferase 2-like" evidence="6">
    <location>
        <begin position="10"/>
        <end position="171"/>
    </location>
</feature>
<sequence length="310" mass="34467">MGTQMQPQLTVIIPHLNEPEGNLRRCLLALDAQNAPHLRLQIIVVDNGSVELPSAACADFPDVLLERETTPGPGPARNRGAMLAKSDLLAFVDADCVVEPGWAQTIVHTMNSHPEVDVIGGDIGILMTDPAHPTAIEAYESIYSYRVRLYVERHGYAATGNMAVRASVFRHVGPFGGIATMEDTAWGQRATALAFKTVFLPQAKVLTPSCRSFGELVRRWDRHVAHQFDDWRRGQSTRLRWFAVCLAVAGSPLLEAFRIFASERVSGLRNRLLALACLTRVRLYRARRMFDVARRDQAAALLESWNREGL</sequence>
<name>A0A6N8SHQ3_9HYPH</name>
<evidence type="ECO:0000256" key="5">
    <source>
        <dbReference type="ARBA" id="ARBA00023136"/>
    </source>
</evidence>
<dbReference type="GO" id="GO:0016757">
    <property type="term" value="F:glycosyltransferase activity"/>
    <property type="evidence" value="ECO:0007669"/>
    <property type="project" value="UniProtKB-KW"/>
</dbReference>
<evidence type="ECO:0000256" key="4">
    <source>
        <dbReference type="ARBA" id="ARBA00022679"/>
    </source>
</evidence>
<dbReference type="OrthoDB" id="6653642at2"/>
<keyword evidence="5" id="KW-0472">Membrane</keyword>
<evidence type="ECO:0000259" key="6">
    <source>
        <dbReference type="Pfam" id="PF00535"/>
    </source>
</evidence>
<comment type="subcellular location">
    <subcellularLocation>
        <location evidence="1">Cell membrane</location>
    </subcellularLocation>
</comment>
<accession>A0A6N8SHQ3</accession>
<dbReference type="Pfam" id="PF00535">
    <property type="entry name" value="Glycos_transf_2"/>
    <property type="match status" value="1"/>
</dbReference>
<dbReference type="Gene3D" id="3.90.550.10">
    <property type="entry name" value="Spore Coat Polysaccharide Biosynthesis Protein SpsA, Chain A"/>
    <property type="match status" value="1"/>
</dbReference>
<comment type="caution">
    <text evidence="7">The sequence shown here is derived from an EMBL/GenBank/DDBJ whole genome shotgun (WGS) entry which is preliminary data.</text>
</comment>
<dbReference type="CDD" id="cd00761">
    <property type="entry name" value="Glyco_tranf_GTA_type"/>
    <property type="match status" value="1"/>
</dbReference>
<evidence type="ECO:0000313" key="8">
    <source>
        <dbReference type="Proteomes" id="UP000435802"/>
    </source>
</evidence>